<dbReference type="SMART" id="SM00646">
    <property type="entry name" value="Ami_3"/>
    <property type="match status" value="1"/>
</dbReference>
<dbReference type="Pfam" id="PF01520">
    <property type="entry name" value="Amidase_3"/>
    <property type="match status" value="1"/>
</dbReference>
<dbReference type="InterPro" id="IPR036365">
    <property type="entry name" value="PGBD-like_sf"/>
</dbReference>
<accession>A0A1C4UYV0</accession>
<dbReference type="GO" id="GO:0030288">
    <property type="term" value="C:outer membrane-bounded periplasmic space"/>
    <property type="evidence" value="ECO:0007669"/>
    <property type="project" value="TreeGrafter"/>
</dbReference>
<dbReference type="AlphaFoldDB" id="A0A1C4UYV0"/>
<sequence>MNGNPVGIGHGTLRKRPSEFRSANVRAEGVVVRPIRPGDQGPAVAEIRTVLAALELLPAEAGGDDYDAQTERAVRAFQQSRGLSVDGRVGAETWRALDAARWRFGARALYHAVPEPLTGEDVRSLQERLLEMGYDVGRADAIYGIRTSRAVAQFQREMGLKPDGSCGPHTVNALRRLGRKVVGGRPQWLRESDAIRQAGPTLVGRTVVIDPGHGGTDPGVVVPDGPLRWSEADLVHDLASRLEGRLAAAGVRVQLTRGPSPGDCLPDADRAQLANSLGADVFISLHTDGHANPEAEGVATYHYGTDNGVTSATGERLAGLVQREIVARTGLRDCRTHAKAWELLRLTRMPAVRVEVGYLTSPDDRARLVDPRFRDRVVEAIVAGVQRMYLPIERDVPTGSIDVSELRAIVAAGTVVD</sequence>
<dbReference type="Gene3D" id="1.10.101.10">
    <property type="entry name" value="PGBD-like superfamily/PGBD"/>
    <property type="match status" value="2"/>
</dbReference>
<dbReference type="GO" id="GO:0009253">
    <property type="term" value="P:peptidoglycan catabolic process"/>
    <property type="evidence" value="ECO:0007669"/>
    <property type="project" value="InterPro"/>
</dbReference>
<keyword evidence="4" id="KW-1185">Reference proteome</keyword>
<evidence type="ECO:0000256" key="1">
    <source>
        <dbReference type="ARBA" id="ARBA00022801"/>
    </source>
</evidence>
<dbReference type="InterPro" id="IPR002508">
    <property type="entry name" value="MurNAc-LAA_cat"/>
</dbReference>
<reference evidence="4" key="1">
    <citation type="submission" date="2016-06" db="EMBL/GenBank/DDBJ databases">
        <authorList>
            <person name="Varghese N."/>
        </authorList>
    </citation>
    <scope>NUCLEOTIDE SEQUENCE [LARGE SCALE GENOMIC DNA]</scope>
    <source>
        <strain evidence="4">DSM 45555</strain>
    </source>
</reference>
<dbReference type="GO" id="GO:0008745">
    <property type="term" value="F:N-acetylmuramoyl-L-alanine amidase activity"/>
    <property type="evidence" value="ECO:0007669"/>
    <property type="project" value="InterPro"/>
</dbReference>
<evidence type="ECO:0000313" key="4">
    <source>
        <dbReference type="Proteomes" id="UP000198551"/>
    </source>
</evidence>
<dbReference type="SUPFAM" id="SSF47090">
    <property type="entry name" value="PGBD-like"/>
    <property type="match status" value="2"/>
</dbReference>
<dbReference type="InterPro" id="IPR050695">
    <property type="entry name" value="N-acetylmuramoyl_amidase_3"/>
</dbReference>
<dbReference type="PANTHER" id="PTHR30404">
    <property type="entry name" value="N-ACETYLMURAMOYL-L-ALANINE AMIDASE"/>
    <property type="match status" value="1"/>
</dbReference>
<dbReference type="SUPFAM" id="SSF53187">
    <property type="entry name" value="Zn-dependent exopeptidases"/>
    <property type="match status" value="1"/>
</dbReference>
<dbReference type="EMBL" id="FMCV01000002">
    <property type="protein sequence ID" value="SCE76779.1"/>
    <property type="molecule type" value="Genomic_DNA"/>
</dbReference>
<organism evidence="3 4">
    <name type="scientific">Micromonospora marina</name>
    <dbReference type="NCBI Taxonomy" id="307120"/>
    <lineage>
        <taxon>Bacteria</taxon>
        <taxon>Bacillati</taxon>
        <taxon>Actinomycetota</taxon>
        <taxon>Actinomycetes</taxon>
        <taxon>Micromonosporales</taxon>
        <taxon>Micromonosporaceae</taxon>
        <taxon>Micromonospora</taxon>
    </lineage>
</organism>
<dbReference type="CDD" id="cd02696">
    <property type="entry name" value="MurNAc-LAA"/>
    <property type="match status" value="1"/>
</dbReference>
<dbReference type="PANTHER" id="PTHR30404:SF0">
    <property type="entry name" value="N-ACETYLMURAMOYL-L-ALANINE AMIDASE AMIC"/>
    <property type="match status" value="1"/>
</dbReference>
<evidence type="ECO:0000313" key="3">
    <source>
        <dbReference type="EMBL" id="SCE76779.1"/>
    </source>
</evidence>
<name>A0A1C4UYV0_9ACTN</name>
<gene>
    <name evidence="3" type="ORF">GA0070215_102259</name>
</gene>
<feature type="domain" description="MurNAc-LAA" evidence="2">
    <location>
        <begin position="271"/>
        <end position="386"/>
    </location>
</feature>
<dbReference type="Gene3D" id="3.40.630.40">
    <property type="entry name" value="Zn-dependent exopeptidases"/>
    <property type="match status" value="1"/>
</dbReference>
<keyword evidence="1" id="KW-0378">Hydrolase</keyword>
<protein>
    <submittedName>
        <fullName evidence="3">N-acetylmuramoyl-L-alanine amidase</fullName>
    </submittedName>
</protein>
<proteinExistence type="predicted"/>
<dbReference type="InterPro" id="IPR002477">
    <property type="entry name" value="Peptidoglycan-bd-like"/>
</dbReference>
<dbReference type="InterPro" id="IPR036366">
    <property type="entry name" value="PGBDSf"/>
</dbReference>
<dbReference type="Pfam" id="PF01471">
    <property type="entry name" value="PG_binding_1"/>
    <property type="match status" value="2"/>
</dbReference>
<evidence type="ECO:0000259" key="2">
    <source>
        <dbReference type="SMART" id="SM00646"/>
    </source>
</evidence>
<dbReference type="Proteomes" id="UP000198551">
    <property type="component" value="Unassembled WGS sequence"/>
</dbReference>